<feature type="compositionally biased region" description="Low complexity" evidence="1">
    <location>
        <begin position="104"/>
        <end position="126"/>
    </location>
</feature>
<dbReference type="KEGG" id="tbl:TBLA_0B05600"/>
<accession>I2GZ36</accession>
<feature type="region of interest" description="Disordered" evidence="1">
    <location>
        <begin position="600"/>
        <end position="772"/>
    </location>
</feature>
<feature type="region of interest" description="Disordered" evidence="1">
    <location>
        <begin position="806"/>
        <end position="897"/>
    </location>
</feature>
<feature type="compositionally biased region" description="Basic residues" evidence="1">
    <location>
        <begin position="734"/>
        <end position="763"/>
    </location>
</feature>
<proteinExistence type="predicted"/>
<feature type="compositionally biased region" description="Low complexity" evidence="1">
    <location>
        <begin position="887"/>
        <end position="897"/>
    </location>
</feature>
<reference evidence="2 3" key="1">
    <citation type="journal article" date="2011" name="Proc. Natl. Acad. Sci. U.S.A.">
        <title>Evolutionary erosion of yeast sex chromosomes by mating-type switching accidents.</title>
        <authorList>
            <person name="Gordon J.L."/>
            <person name="Armisen D."/>
            <person name="Proux-Wera E."/>
            <person name="Oheigeartaigh S.S."/>
            <person name="Byrne K.P."/>
            <person name="Wolfe K.H."/>
        </authorList>
    </citation>
    <scope>NUCLEOTIDE SEQUENCE [LARGE SCALE GENOMIC DNA]</scope>
    <source>
        <strain evidence="3">ATCC 34711 / CBS 6284 / DSM 70876 / NBRC 10599 / NRRL Y-10934 / UCD 77-7</strain>
    </source>
</reference>
<dbReference type="GeneID" id="14493907"/>
<feature type="region of interest" description="Disordered" evidence="1">
    <location>
        <begin position="90"/>
        <end position="129"/>
    </location>
</feature>
<feature type="compositionally biased region" description="Polar residues" evidence="1">
    <location>
        <begin position="1199"/>
        <end position="1237"/>
    </location>
</feature>
<feature type="compositionally biased region" description="Polar residues" evidence="1">
    <location>
        <begin position="442"/>
        <end position="460"/>
    </location>
</feature>
<feature type="compositionally biased region" description="Acidic residues" evidence="1">
    <location>
        <begin position="600"/>
        <end position="609"/>
    </location>
</feature>
<dbReference type="EMBL" id="HE806317">
    <property type="protein sequence ID" value="CCH59388.1"/>
    <property type="molecule type" value="Genomic_DNA"/>
</dbReference>
<feature type="compositionally biased region" description="Basic and acidic residues" evidence="1">
    <location>
        <begin position="664"/>
        <end position="733"/>
    </location>
</feature>
<dbReference type="HOGENOM" id="CLU_253598_0_0_1"/>
<feature type="compositionally biased region" description="Polar residues" evidence="1">
    <location>
        <begin position="1312"/>
        <end position="1329"/>
    </location>
</feature>
<feature type="compositionally biased region" description="Basic and acidic residues" evidence="1">
    <location>
        <begin position="396"/>
        <end position="410"/>
    </location>
</feature>
<evidence type="ECO:0000313" key="2">
    <source>
        <dbReference type="EMBL" id="CCH59388.1"/>
    </source>
</evidence>
<gene>
    <name evidence="2" type="primary">TBLA0B05600</name>
    <name evidence="2" type="ORF">TBLA_0B05600</name>
</gene>
<feature type="region of interest" description="Disordered" evidence="1">
    <location>
        <begin position="360"/>
        <end position="427"/>
    </location>
</feature>
<feature type="region of interest" description="Disordered" evidence="1">
    <location>
        <begin position="1361"/>
        <end position="1412"/>
    </location>
</feature>
<dbReference type="RefSeq" id="XP_004178907.1">
    <property type="nucleotide sequence ID" value="XM_004178859.1"/>
</dbReference>
<feature type="compositionally biased region" description="Low complexity" evidence="1">
    <location>
        <begin position="243"/>
        <end position="253"/>
    </location>
</feature>
<keyword evidence="3" id="KW-1185">Reference proteome</keyword>
<feature type="region of interest" description="Disordered" evidence="1">
    <location>
        <begin position="233"/>
        <end position="345"/>
    </location>
</feature>
<feature type="compositionally biased region" description="Polar residues" evidence="1">
    <location>
        <begin position="1048"/>
        <end position="1075"/>
    </location>
</feature>
<dbReference type="Proteomes" id="UP000002866">
    <property type="component" value="Chromosome 2"/>
</dbReference>
<feature type="region of interest" description="Disordered" evidence="1">
    <location>
        <begin position="1140"/>
        <end position="1160"/>
    </location>
</feature>
<dbReference type="OrthoDB" id="4085524at2759"/>
<feature type="region of interest" description="Disordered" evidence="1">
    <location>
        <begin position="1187"/>
        <end position="1237"/>
    </location>
</feature>
<organism evidence="2 3">
    <name type="scientific">Henningerozyma blattae (strain ATCC 34711 / CBS 6284 / DSM 70876 / NBRC 10599 / NRRL Y-10934 / UCD 77-7)</name>
    <name type="common">Yeast</name>
    <name type="synonym">Tetrapisispora blattae</name>
    <dbReference type="NCBI Taxonomy" id="1071380"/>
    <lineage>
        <taxon>Eukaryota</taxon>
        <taxon>Fungi</taxon>
        <taxon>Dikarya</taxon>
        <taxon>Ascomycota</taxon>
        <taxon>Saccharomycotina</taxon>
        <taxon>Saccharomycetes</taxon>
        <taxon>Saccharomycetales</taxon>
        <taxon>Saccharomycetaceae</taxon>
        <taxon>Henningerozyma</taxon>
    </lineage>
</organism>
<evidence type="ECO:0000256" key="1">
    <source>
        <dbReference type="SAM" id="MobiDB-lite"/>
    </source>
</evidence>
<feature type="region of interest" description="Disordered" evidence="1">
    <location>
        <begin position="442"/>
        <end position="465"/>
    </location>
</feature>
<feature type="compositionally biased region" description="Low complexity" evidence="1">
    <location>
        <begin position="984"/>
        <end position="1000"/>
    </location>
</feature>
<feature type="compositionally biased region" description="Polar residues" evidence="1">
    <location>
        <begin position="1365"/>
        <end position="1374"/>
    </location>
</feature>
<feature type="compositionally biased region" description="Basic residues" evidence="1">
    <location>
        <begin position="652"/>
        <end position="663"/>
    </location>
</feature>
<feature type="region of interest" description="Disordered" evidence="1">
    <location>
        <begin position="979"/>
        <end position="1006"/>
    </location>
</feature>
<protein>
    <submittedName>
        <fullName evidence="2">Uncharacterized protein</fullName>
    </submittedName>
</protein>
<feature type="compositionally biased region" description="Polar residues" evidence="1">
    <location>
        <begin position="294"/>
        <end position="320"/>
    </location>
</feature>
<feature type="compositionally biased region" description="Low complexity" evidence="1">
    <location>
        <begin position="833"/>
        <end position="852"/>
    </location>
</feature>
<feature type="region of interest" description="Disordered" evidence="1">
    <location>
        <begin position="1042"/>
        <end position="1075"/>
    </location>
</feature>
<feature type="compositionally biased region" description="Polar residues" evidence="1">
    <location>
        <begin position="610"/>
        <end position="627"/>
    </location>
</feature>
<dbReference type="InParanoid" id="I2GZ36"/>
<feature type="compositionally biased region" description="Basic residues" evidence="1">
    <location>
        <begin position="875"/>
        <end position="886"/>
    </location>
</feature>
<feature type="region of interest" description="Disordered" evidence="1">
    <location>
        <begin position="1"/>
        <end position="54"/>
    </location>
</feature>
<feature type="compositionally biased region" description="Low complexity" evidence="1">
    <location>
        <begin position="635"/>
        <end position="648"/>
    </location>
</feature>
<evidence type="ECO:0000313" key="3">
    <source>
        <dbReference type="Proteomes" id="UP000002866"/>
    </source>
</evidence>
<feature type="compositionally biased region" description="Basic and acidic residues" evidence="1">
    <location>
        <begin position="1378"/>
        <end position="1395"/>
    </location>
</feature>
<feature type="compositionally biased region" description="Basic residues" evidence="1">
    <location>
        <begin position="1403"/>
        <end position="1412"/>
    </location>
</feature>
<feature type="compositionally biased region" description="Polar residues" evidence="1">
    <location>
        <begin position="254"/>
        <end position="286"/>
    </location>
</feature>
<feature type="region of interest" description="Disordered" evidence="1">
    <location>
        <begin position="1290"/>
        <end position="1348"/>
    </location>
</feature>
<name>I2GZ36_HENB6</name>
<sequence length="1412" mass="160786">MYQQRQRIVSQPPRQRLPHQPPMGHPQGNPMGYSGQMPQHHPSAVHHVPKQSQQQPMYADNQYIQPPIQRQAPLHQQQPPSHVVVNASRNNSMRSDGRSPIRISQLPLPQPSQQQPSPFFNSQQPPVKVVHNQPSRSVSMYNLHNNAYLPPQTQHLPSPVANSQRQSPMYAVGPSVAPTRTVRKFVPGGAKGLKQVEIPMYTAPIQEGLYYKDEPVEQRTYPRVVRRTVQRPVSMDNHQPGQSSRMTRSVSSSNFPNQPIVTSIRPSNSLQGDLYSYTKNYHPTASNREKFSNRNDSMTSSNSSRPSFIFNQKQYDNNGTHPVRQLHSSTKRHSNNTRSPMLTEETDQDLLGDDKFMDFNTNDSDIKTSLDPIPNSSTYNRKYRSFLIPEEEEEELKQNKDIPSQRKQKIDEDDDSSPTKPIKPDNEMLDLLSNTFNLQSFMNDNTASSSKDTPNKSPSPKNEIDSELKERINKKLDSTLNNDSLHDDLLNSNIFNFNFDSTPIKSPNNKQKNFETYSTVGYTFEDTNSVYSSRLPKHPELEKNHFINYPEEEVEGEEYYPARFTNEKPLNIRPPRINNYNQYNTDKRYHDPTMIEDAIESGEDTEDTDTLSMYSARSGRSTKSNHQISRRLKKPSSSSRLTRISSTSGLNTKKKKSTPHLKSKKSDSHLKTKKSEAHLKTKKSDSGLRTKKSDSHLKTKKIDSHLKTKKSDSHLKTKKSDSHLKTKKSDSHLKTKKSNSHLRTKKSTSSLKPKKKKKHHKHSTTPSSSNIVYYEEDEDDLIAKGDRRDINDKQSDVNDIDQFLDTLDYPSESDNDSITSEIYSDTEADSRMNSNSSRKTNVNKKNVNSTVSSRKEFQNYQEPKSTSKRELLAVKKQKSHHQRHHSTNLSSSEYNNENNETTIISATLTPRSFRRPAGKTVVSKKVKDPNRSYSLTSTTSHHTKKLNNEYNDVSPIIIPDIDLSEEYDELYNNPVNTFMNTKENSTSTNTFPNNNNNKSNIKQRHESRKLVTERQMLQNHSINQSLDQNQVSNKGQDFDESQLLDDSLVSNKDNGYTNESRFITEQPTTKKNITRNNTQLYSPYHAQAQMKSESQYQQQTQGEIQQIQMDQQLQQQQFSSPNHKLQYPVKSALKKTVPNVTDSLGDMNPENDSGLMKHKKNPNIIVNTNNQAFIKLSTAENTRLNAQLSKDSIKRRSNALGSKSRNGNNSRDLNKKPSVSNMRKSVSNSNLNAQISPNRKYNVLNSQQKNNSLTSNSNGFKVKTLRDENFGISSNGNNYRENDMESIRSGWTSRFGDSDSEEEFENVDFSIGNDTQKSSTPKLNKPRSTNNNNNSNGGGFGFNKQINNTKSPRRITLRDEALVGGSNNNTTSPNRVGGGEHRLGQNRFYDSDDGSKPNGFGNKLKKLFGRKK</sequence>